<proteinExistence type="predicted"/>
<gene>
    <name evidence="1" type="ORF">FYJ68_09750</name>
</gene>
<comment type="caution">
    <text evidence="1">The sequence shown here is derived from an EMBL/GenBank/DDBJ whole genome shotgun (WGS) entry which is preliminary data.</text>
</comment>
<accession>A0A6N7XVL1</accession>
<dbReference type="EMBL" id="VUNC01000009">
    <property type="protein sequence ID" value="MST73381.1"/>
    <property type="molecule type" value="Genomic_DNA"/>
</dbReference>
<evidence type="ECO:0000313" key="2">
    <source>
        <dbReference type="Proteomes" id="UP000469325"/>
    </source>
</evidence>
<sequence length="91" mass="10210">MTEKETGPIGSSSSETANRKILELVDEAKVRRIPFFVRKHALSKTFEKIEHEHPELYAVAAQEGPLPDEARSQLGAIVNAIFDQKLKKHSL</sequence>
<name>A0A6N7XVL1_9ACTN</name>
<protein>
    <submittedName>
        <fullName evidence="1">Uncharacterized protein</fullName>
    </submittedName>
</protein>
<evidence type="ECO:0000313" key="1">
    <source>
        <dbReference type="EMBL" id="MST73381.1"/>
    </source>
</evidence>
<reference evidence="1 2" key="1">
    <citation type="submission" date="2019-08" db="EMBL/GenBank/DDBJ databases">
        <title>In-depth cultivation of the pig gut microbiome towards novel bacterial diversity and tailored functional studies.</title>
        <authorList>
            <person name="Wylensek D."/>
            <person name="Hitch T.C.A."/>
            <person name="Clavel T."/>
        </authorList>
    </citation>
    <scope>NUCLEOTIDE SEQUENCE [LARGE SCALE GENOMIC DNA]</scope>
    <source>
        <strain evidence="1 2">CA-Schmier-601-WT-1</strain>
    </source>
</reference>
<dbReference type="RefSeq" id="WP_154436095.1">
    <property type="nucleotide sequence ID" value="NZ_VUNC01000009.1"/>
</dbReference>
<keyword evidence="2" id="KW-1185">Reference proteome</keyword>
<dbReference type="AlphaFoldDB" id="A0A6N7XVL1"/>
<dbReference type="Proteomes" id="UP000469325">
    <property type="component" value="Unassembled WGS sequence"/>
</dbReference>
<organism evidence="1 2">
    <name type="scientific">Olsenella porci</name>
    <dbReference type="NCBI Taxonomy" id="2652279"/>
    <lineage>
        <taxon>Bacteria</taxon>
        <taxon>Bacillati</taxon>
        <taxon>Actinomycetota</taxon>
        <taxon>Coriobacteriia</taxon>
        <taxon>Coriobacteriales</taxon>
        <taxon>Atopobiaceae</taxon>
        <taxon>Olsenella</taxon>
    </lineage>
</organism>